<dbReference type="PROSITE" id="PS50110">
    <property type="entry name" value="RESPONSE_REGULATORY"/>
    <property type="match status" value="1"/>
</dbReference>
<dbReference type="PANTHER" id="PTHR37299:SF1">
    <property type="entry name" value="STAGE 0 SPORULATION PROTEIN A HOMOLOG"/>
    <property type="match status" value="1"/>
</dbReference>
<dbReference type="PANTHER" id="PTHR37299">
    <property type="entry name" value="TRANSCRIPTIONAL REGULATOR-RELATED"/>
    <property type="match status" value="1"/>
</dbReference>
<organism evidence="3">
    <name type="scientific">termite gut metagenome</name>
    <dbReference type="NCBI Taxonomy" id="433724"/>
    <lineage>
        <taxon>unclassified sequences</taxon>
        <taxon>metagenomes</taxon>
        <taxon>organismal metagenomes</taxon>
    </lineage>
</organism>
<dbReference type="Gene3D" id="3.40.50.2300">
    <property type="match status" value="1"/>
</dbReference>
<dbReference type="GO" id="GO:0003677">
    <property type="term" value="F:DNA binding"/>
    <property type="evidence" value="ECO:0007669"/>
    <property type="project" value="InterPro"/>
</dbReference>
<proteinExistence type="predicted"/>
<dbReference type="InterPro" id="IPR007492">
    <property type="entry name" value="LytTR_DNA-bd_dom"/>
</dbReference>
<accession>A0A5J4RSV3</accession>
<evidence type="ECO:0000259" key="1">
    <source>
        <dbReference type="PROSITE" id="PS50110"/>
    </source>
</evidence>
<dbReference type="InterPro" id="IPR001789">
    <property type="entry name" value="Sig_transdc_resp-reg_receiver"/>
</dbReference>
<dbReference type="SUPFAM" id="SSF52172">
    <property type="entry name" value="CheY-like"/>
    <property type="match status" value="1"/>
</dbReference>
<dbReference type="SMART" id="SM00850">
    <property type="entry name" value="LytTR"/>
    <property type="match status" value="1"/>
</dbReference>
<feature type="domain" description="HTH LytTR-type" evidence="2">
    <location>
        <begin position="142"/>
        <end position="249"/>
    </location>
</feature>
<dbReference type="PROSITE" id="PS50930">
    <property type="entry name" value="HTH_LYTTR"/>
    <property type="match status" value="1"/>
</dbReference>
<dbReference type="Pfam" id="PF04397">
    <property type="entry name" value="LytTR"/>
    <property type="match status" value="1"/>
</dbReference>
<name>A0A5J4RSV3_9ZZZZ</name>
<reference evidence="3" key="1">
    <citation type="submission" date="2019-03" db="EMBL/GenBank/DDBJ databases">
        <title>Single cell metagenomics reveals metabolic interactions within the superorganism composed of flagellate Streblomastix strix and complex community of Bacteroidetes bacteria on its surface.</title>
        <authorList>
            <person name="Treitli S.C."/>
            <person name="Kolisko M."/>
            <person name="Husnik F."/>
            <person name="Keeling P."/>
            <person name="Hampl V."/>
        </authorList>
    </citation>
    <scope>NUCLEOTIDE SEQUENCE</scope>
    <source>
        <strain evidence="3">STM</strain>
    </source>
</reference>
<sequence>MKILIVEDEIAAYENLRDILEEIDPSIQIAGHTESVSQTIRWLNNNPSPDLICMDIHLSDGLAFNIFTEIEVETPVIFITAYNEYAIEAFKVNSIDYLLKPVEMQKLKRALDKFCKLTYKEGLLHPAQPPQSVLMGTYPDKMLIPVNNKLIPVDLSKVSYFYSSNGNTRTVLKDNTGFHFVKALDAIYSSLDPSLFFRANKQFIIAKDSVTNLTIWFDNRLLVTLDVEVPERLYVSKNRAALFKKWLIKGS</sequence>
<protein>
    <submittedName>
        <fullName evidence="3">Sensory transduction protein LytR</fullName>
    </submittedName>
</protein>
<dbReference type="FunFam" id="3.40.50.2300:FF:000361">
    <property type="entry name" value="Two-component system response regulator"/>
    <property type="match status" value="1"/>
</dbReference>
<dbReference type="GO" id="GO:0000156">
    <property type="term" value="F:phosphorelay response regulator activity"/>
    <property type="evidence" value="ECO:0007669"/>
    <property type="project" value="InterPro"/>
</dbReference>
<dbReference type="InterPro" id="IPR011006">
    <property type="entry name" value="CheY-like_superfamily"/>
</dbReference>
<dbReference type="EMBL" id="SNRY01000834">
    <property type="protein sequence ID" value="KAA6336041.1"/>
    <property type="molecule type" value="Genomic_DNA"/>
</dbReference>
<evidence type="ECO:0000313" key="3">
    <source>
        <dbReference type="EMBL" id="KAA6336041.1"/>
    </source>
</evidence>
<dbReference type="SMART" id="SM00448">
    <property type="entry name" value="REC"/>
    <property type="match status" value="1"/>
</dbReference>
<dbReference type="InterPro" id="IPR046947">
    <property type="entry name" value="LytR-like"/>
</dbReference>
<evidence type="ECO:0000259" key="2">
    <source>
        <dbReference type="PROSITE" id="PS50930"/>
    </source>
</evidence>
<dbReference type="Pfam" id="PF00072">
    <property type="entry name" value="Response_reg"/>
    <property type="match status" value="1"/>
</dbReference>
<dbReference type="Gene3D" id="2.40.50.1020">
    <property type="entry name" value="LytTr DNA-binding domain"/>
    <property type="match status" value="1"/>
</dbReference>
<feature type="domain" description="Response regulatory" evidence="1">
    <location>
        <begin position="2"/>
        <end position="115"/>
    </location>
</feature>
<dbReference type="AlphaFoldDB" id="A0A5J4RSV3"/>
<gene>
    <name evidence="3" type="ORF">EZS27_015780</name>
</gene>
<comment type="caution">
    <text evidence="3">The sequence shown here is derived from an EMBL/GenBank/DDBJ whole genome shotgun (WGS) entry which is preliminary data.</text>
</comment>